<dbReference type="GO" id="GO:0016323">
    <property type="term" value="C:basolateral plasma membrane"/>
    <property type="evidence" value="ECO:0007669"/>
    <property type="project" value="TreeGrafter"/>
</dbReference>
<evidence type="ECO:0000313" key="5">
    <source>
        <dbReference type="EnsemblMetazoa" id="SMAR014014-PA"/>
    </source>
</evidence>
<dbReference type="Proteomes" id="UP000014500">
    <property type="component" value="Unassembled WGS sequence"/>
</dbReference>
<dbReference type="HOGENOM" id="CLU_450255_0_0_1"/>
<accession>T1JJI4</accession>
<evidence type="ECO:0000256" key="3">
    <source>
        <dbReference type="SAM" id="MobiDB-lite"/>
    </source>
</evidence>
<dbReference type="STRING" id="126957.T1JJI4"/>
<dbReference type="InterPro" id="IPR050614">
    <property type="entry name" value="Synaptic_Scaffolding_LAP-MAGUK"/>
</dbReference>
<dbReference type="GO" id="GO:0030054">
    <property type="term" value="C:cell junction"/>
    <property type="evidence" value="ECO:0007669"/>
    <property type="project" value="TreeGrafter"/>
</dbReference>
<feature type="compositionally biased region" description="Basic and acidic residues" evidence="3">
    <location>
        <begin position="164"/>
        <end position="176"/>
    </location>
</feature>
<dbReference type="PhylomeDB" id="T1JJI4"/>
<dbReference type="PROSITE" id="PS50106">
    <property type="entry name" value="PDZ"/>
    <property type="match status" value="2"/>
</dbReference>
<dbReference type="InterPro" id="IPR036034">
    <property type="entry name" value="PDZ_sf"/>
</dbReference>
<evidence type="ECO:0000259" key="4">
    <source>
        <dbReference type="PROSITE" id="PS50106"/>
    </source>
</evidence>
<dbReference type="GO" id="GO:0098609">
    <property type="term" value="P:cell-cell adhesion"/>
    <property type="evidence" value="ECO:0007669"/>
    <property type="project" value="TreeGrafter"/>
</dbReference>
<feature type="domain" description="PDZ" evidence="4">
    <location>
        <begin position="275"/>
        <end position="367"/>
    </location>
</feature>
<feature type="domain" description="PDZ" evidence="4">
    <location>
        <begin position="76"/>
        <end position="146"/>
    </location>
</feature>
<feature type="compositionally biased region" description="Low complexity" evidence="3">
    <location>
        <begin position="234"/>
        <end position="244"/>
    </location>
</feature>
<feature type="compositionally biased region" description="Basic and acidic residues" evidence="3">
    <location>
        <begin position="12"/>
        <end position="22"/>
    </location>
</feature>
<dbReference type="SUPFAM" id="SSF50156">
    <property type="entry name" value="PDZ domain-like"/>
    <property type="match status" value="2"/>
</dbReference>
<comment type="subcellular location">
    <subcellularLocation>
        <location evidence="1">Membrane</location>
    </subcellularLocation>
</comment>
<name>T1JJI4_STRMM</name>
<feature type="compositionally biased region" description="Low complexity" evidence="3">
    <location>
        <begin position="205"/>
        <end position="220"/>
    </location>
</feature>
<dbReference type="GO" id="GO:0097120">
    <property type="term" value="P:receptor localization to synapse"/>
    <property type="evidence" value="ECO:0007669"/>
    <property type="project" value="TreeGrafter"/>
</dbReference>
<feature type="compositionally biased region" description="Basic and acidic residues" evidence="3">
    <location>
        <begin position="221"/>
        <end position="233"/>
    </location>
</feature>
<keyword evidence="2" id="KW-0472">Membrane</keyword>
<dbReference type="AlphaFoldDB" id="T1JJI4"/>
<feature type="region of interest" description="Disordered" evidence="3">
    <location>
        <begin position="159"/>
        <end position="244"/>
    </location>
</feature>
<dbReference type="InterPro" id="IPR001478">
    <property type="entry name" value="PDZ"/>
</dbReference>
<protein>
    <recommendedName>
        <fullName evidence="4">PDZ domain-containing protein</fullName>
    </recommendedName>
</protein>
<dbReference type="Pfam" id="PF00595">
    <property type="entry name" value="PDZ"/>
    <property type="match status" value="2"/>
</dbReference>
<organism evidence="5 6">
    <name type="scientific">Strigamia maritima</name>
    <name type="common">European centipede</name>
    <name type="synonym">Geophilus maritimus</name>
    <dbReference type="NCBI Taxonomy" id="126957"/>
    <lineage>
        <taxon>Eukaryota</taxon>
        <taxon>Metazoa</taxon>
        <taxon>Ecdysozoa</taxon>
        <taxon>Arthropoda</taxon>
        <taxon>Myriapoda</taxon>
        <taxon>Chilopoda</taxon>
        <taxon>Pleurostigmophora</taxon>
        <taxon>Geophilomorpha</taxon>
        <taxon>Linotaeniidae</taxon>
        <taxon>Strigamia</taxon>
    </lineage>
</organism>
<dbReference type="PANTHER" id="PTHR23119">
    <property type="entry name" value="DISCS LARGE"/>
    <property type="match status" value="1"/>
</dbReference>
<reference evidence="5" key="2">
    <citation type="submission" date="2015-02" db="UniProtKB">
        <authorList>
            <consortium name="EnsemblMetazoa"/>
        </authorList>
    </citation>
    <scope>IDENTIFICATION</scope>
</reference>
<evidence type="ECO:0000313" key="6">
    <source>
        <dbReference type="Proteomes" id="UP000014500"/>
    </source>
</evidence>
<evidence type="ECO:0000256" key="2">
    <source>
        <dbReference type="ARBA" id="ARBA00023136"/>
    </source>
</evidence>
<feature type="region of interest" description="Disordered" evidence="3">
    <location>
        <begin position="373"/>
        <end position="394"/>
    </location>
</feature>
<dbReference type="CDD" id="cd06670">
    <property type="entry name" value="PDZ6_MUPP1-like"/>
    <property type="match status" value="1"/>
</dbReference>
<reference evidence="6" key="1">
    <citation type="submission" date="2011-05" db="EMBL/GenBank/DDBJ databases">
        <authorList>
            <person name="Richards S.R."/>
            <person name="Qu J."/>
            <person name="Jiang H."/>
            <person name="Jhangiani S.N."/>
            <person name="Agravi P."/>
            <person name="Goodspeed R."/>
            <person name="Gross S."/>
            <person name="Mandapat C."/>
            <person name="Jackson L."/>
            <person name="Mathew T."/>
            <person name="Pu L."/>
            <person name="Thornton R."/>
            <person name="Saada N."/>
            <person name="Wilczek-Boney K.B."/>
            <person name="Lee S."/>
            <person name="Kovar C."/>
            <person name="Wu Y."/>
            <person name="Scherer S.E."/>
            <person name="Worley K.C."/>
            <person name="Muzny D.M."/>
            <person name="Gibbs R."/>
        </authorList>
    </citation>
    <scope>NUCLEOTIDE SEQUENCE</scope>
    <source>
        <strain evidence="6">Brora</strain>
    </source>
</reference>
<sequence>DSGGDLSAKNVWRSEDSEDHPAFRPISRPQYREPAWDSPSGGGSERSTPLASPVPSPNLGRWAATVPPLPSALERTVKVKKGPDQLGINVEAVDKGLNGVVIQSITAGGAIEADGRLQVGDYLISLNHESLRRISNSQARAILRRTQLVTSDVSITYIPGPDAAVHRDSSEEHSITEDDYNANSTTPDGFPPTQIISKNKYQRLDSMTDTSSSVISSTKTPDSDSRTSPEPKISRIPSSSTSSSLSPAYISELVAQSSPTTEASVSARAWGEERTVQVLREQGRSLGISIVGGKVDLCNSASGSTITGIFIKNVLPDSPAGCQGILKTGDRILEVDGVDLRNASHVRAVEIIRDAGNPIRFLVQSLVYWPKETNGESLSPPEEVPREPTSSPVNVHDEPETQFTFEETVLDVPDLVQMTEESRQESKSEQMELGYESECEEDEVITDLVFSKAAYIPANEEIHRASAASLKKSPNDPESDDEFGYTEIFISPFVLKKPFSGMIVCTKILEQPFGETFPAGKKADDKLTVLVMSDKRTDYNLCLNDEYGTPTKRTPHVYRFLEFFRLFEEVASQYTPAISPNYNLCGPDLVPTGHNGLGPNPPNLQPC</sequence>
<evidence type="ECO:0000256" key="1">
    <source>
        <dbReference type="ARBA" id="ARBA00004370"/>
    </source>
</evidence>
<dbReference type="EMBL" id="JH431176">
    <property type="status" value="NOT_ANNOTATED_CDS"/>
    <property type="molecule type" value="Genomic_DNA"/>
</dbReference>
<dbReference type="GO" id="GO:0019901">
    <property type="term" value="F:protein kinase binding"/>
    <property type="evidence" value="ECO:0007669"/>
    <property type="project" value="TreeGrafter"/>
</dbReference>
<dbReference type="PANTHER" id="PTHR23119:SF51">
    <property type="entry name" value="DISKS LARGE 1 TUMOR SUPPRESSOR PROTEIN"/>
    <property type="match status" value="1"/>
</dbReference>
<dbReference type="eggNOG" id="KOG3528">
    <property type="taxonomic scope" value="Eukaryota"/>
</dbReference>
<keyword evidence="6" id="KW-1185">Reference proteome</keyword>
<dbReference type="GO" id="GO:0045197">
    <property type="term" value="P:establishment or maintenance of epithelial cell apical/basal polarity"/>
    <property type="evidence" value="ECO:0007669"/>
    <property type="project" value="TreeGrafter"/>
</dbReference>
<dbReference type="Gene3D" id="2.30.42.10">
    <property type="match status" value="2"/>
</dbReference>
<proteinExistence type="predicted"/>
<feature type="region of interest" description="Disordered" evidence="3">
    <location>
        <begin position="1"/>
        <end position="59"/>
    </location>
</feature>
<dbReference type="SMART" id="SM00228">
    <property type="entry name" value="PDZ"/>
    <property type="match status" value="2"/>
</dbReference>
<dbReference type="EnsemblMetazoa" id="SMAR014014-RA">
    <property type="protein sequence ID" value="SMAR014014-PA"/>
    <property type="gene ID" value="SMAR014014"/>
</dbReference>
<dbReference type="GO" id="GO:0043113">
    <property type="term" value="P:receptor clustering"/>
    <property type="evidence" value="ECO:0007669"/>
    <property type="project" value="TreeGrafter"/>
</dbReference>
<dbReference type="CDD" id="cd06671">
    <property type="entry name" value="PDZ7_MUPP1-PD6_PATJ-like"/>
    <property type="match status" value="1"/>
</dbReference>